<evidence type="ECO:0000256" key="1">
    <source>
        <dbReference type="ARBA" id="ARBA00022737"/>
    </source>
</evidence>
<organism evidence="2 3">
    <name type="scientific">Vitis vinifera</name>
    <name type="common">Grape</name>
    <dbReference type="NCBI Taxonomy" id="29760"/>
    <lineage>
        <taxon>Eukaryota</taxon>
        <taxon>Viridiplantae</taxon>
        <taxon>Streptophyta</taxon>
        <taxon>Embryophyta</taxon>
        <taxon>Tracheophyta</taxon>
        <taxon>Spermatophyta</taxon>
        <taxon>Magnoliopsida</taxon>
        <taxon>eudicotyledons</taxon>
        <taxon>Gunneridae</taxon>
        <taxon>Pentapetalae</taxon>
        <taxon>rosids</taxon>
        <taxon>Vitales</taxon>
        <taxon>Vitaceae</taxon>
        <taxon>Viteae</taxon>
        <taxon>Vitis</taxon>
    </lineage>
</organism>
<dbReference type="STRING" id="29760.E0CTA8"/>
<sequence length="42" mass="4744">MHVGTTVDTFVRENLEWLSRATNSIMFSATVGLGMIHKDHLQ</sequence>
<accession>E0CTA8</accession>
<dbReference type="PANTHER" id="PTHR10943">
    <property type="entry name" value="26S PROTEASOME NON-ATPASE REGULATORY SUBUNIT"/>
    <property type="match status" value="1"/>
</dbReference>
<dbReference type="PaxDb" id="29760-VIT_00s0125g00380.t01"/>
<proteinExistence type="predicted"/>
<keyword evidence="1" id="KW-0677">Repeat</keyword>
<name>E0CTA8_VITVI</name>
<dbReference type="EMBL" id="FN595230">
    <property type="protein sequence ID" value="CBI20557.3"/>
    <property type="molecule type" value="Genomic_DNA"/>
</dbReference>
<dbReference type="eggNOG" id="KOG2062">
    <property type="taxonomic scope" value="Eukaryota"/>
</dbReference>
<keyword evidence="3" id="KW-1185">Reference proteome</keyword>
<gene>
    <name evidence="2" type="ORF">VIT_00s0125g00380</name>
</gene>
<protein>
    <submittedName>
        <fullName evidence="2">Uncharacterized protein</fullName>
    </submittedName>
</protein>
<dbReference type="InParanoid" id="E0CTA8"/>
<dbReference type="HOGENOM" id="CLU_3261603_0_0_1"/>
<dbReference type="Gene3D" id="1.25.10.10">
    <property type="entry name" value="Leucine-rich Repeat Variant"/>
    <property type="match status" value="1"/>
</dbReference>
<dbReference type="InterPro" id="IPR011989">
    <property type="entry name" value="ARM-like"/>
</dbReference>
<dbReference type="AlphaFoldDB" id="E0CTA8"/>
<evidence type="ECO:0000313" key="3">
    <source>
        <dbReference type="Proteomes" id="UP000009183"/>
    </source>
</evidence>
<dbReference type="Proteomes" id="UP000009183">
    <property type="component" value="Unassembled WGS sequence, unordered"/>
</dbReference>
<dbReference type="PANTHER" id="PTHR10943:SF2">
    <property type="entry name" value="26S PROTEASOME NON-ATPASE REGULATORY SUBUNIT 1"/>
    <property type="match status" value="1"/>
</dbReference>
<reference evidence="3" key="1">
    <citation type="journal article" date="2007" name="Nature">
        <title>The grapevine genome sequence suggests ancestral hexaploidization in major angiosperm phyla.</title>
        <authorList>
            <consortium name="The French-Italian Public Consortium for Grapevine Genome Characterization."/>
            <person name="Jaillon O."/>
            <person name="Aury J.-M."/>
            <person name="Noel B."/>
            <person name="Policriti A."/>
            <person name="Clepet C."/>
            <person name="Casagrande A."/>
            <person name="Choisne N."/>
            <person name="Aubourg S."/>
            <person name="Vitulo N."/>
            <person name="Jubin C."/>
            <person name="Vezzi A."/>
            <person name="Legeai F."/>
            <person name="Hugueney P."/>
            <person name="Dasilva C."/>
            <person name="Horner D."/>
            <person name="Mica E."/>
            <person name="Jublot D."/>
            <person name="Poulain J."/>
            <person name="Bruyere C."/>
            <person name="Billault A."/>
            <person name="Segurens B."/>
            <person name="Gouyvenoux M."/>
            <person name="Ugarte E."/>
            <person name="Cattonaro F."/>
            <person name="Anthouard V."/>
            <person name="Vico V."/>
            <person name="Del Fabbro C."/>
            <person name="Alaux M."/>
            <person name="Di Gaspero G."/>
            <person name="Dumas V."/>
            <person name="Felice N."/>
            <person name="Paillard S."/>
            <person name="Juman I."/>
            <person name="Moroldo M."/>
            <person name="Scalabrin S."/>
            <person name="Canaguier A."/>
            <person name="Le Clainche I."/>
            <person name="Malacrida G."/>
            <person name="Durand E."/>
            <person name="Pesole G."/>
            <person name="Laucou V."/>
            <person name="Chatelet P."/>
            <person name="Merdinoglu D."/>
            <person name="Delledonne M."/>
            <person name="Pezzotti M."/>
            <person name="Lecharny A."/>
            <person name="Scarpelli C."/>
            <person name="Artiguenave F."/>
            <person name="Pe M.E."/>
            <person name="Valle G."/>
            <person name="Morgante M."/>
            <person name="Caboche M."/>
            <person name="Adam-Blondon A.-F."/>
            <person name="Weissenbach J."/>
            <person name="Quetier F."/>
            <person name="Wincker P."/>
        </authorList>
    </citation>
    <scope>NUCLEOTIDE SEQUENCE [LARGE SCALE GENOMIC DNA]</scope>
    <source>
        <strain evidence="3">cv. Pinot noir / PN40024</strain>
    </source>
</reference>
<evidence type="ECO:0000313" key="2">
    <source>
        <dbReference type="EMBL" id="CBI20557.3"/>
    </source>
</evidence>